<evidence type="ECO:0000256" key="1">
    <source>
        <dbReference type="SAM" id="SignalP"/>
    </source>
</evidence>
<evidence type="ECO:0000259" key="2">
    <source>
        <dbReference type="Pfam" id="PF05305"/>
    </source>
</evidence>
<feature type="chain" id="PRO_5008330729" description="DUF732 domain-containing protein" evidence="1">
    <location>
        <begin position="27"/>
        <end position="105"/>
    </location>
</feature>
<dbReference type="EMBL" id="LZMF01000042">
    <property type="protein sequence ID" value="OBK89363.1"/>
    <property type="molecule type" value="Genomic_DNA"/>
</dbReference>
<gene>
    <name evidence="3" type="ORF">A5648_20640</name>
</gene>
<dbReference type="InterPro" id="IPR007969">
    <property type="entry name" value="DUF732"/>
</dbReference>
<keyword evidence="1" id="KW-0732">Signal</keyword>
<name>A0A1A3U387_MYCSD</name>
<organism evidence="3 4">
    <name type="scientific">Mycolicibacter sinensis (strain JDM601)</name>
    <name type="common">Mycobacterium sinense</name>
    <dbReference type="NCBI Taxonomy" id="875328"/>
    <lineage>
        <taxon>Bacteria</taxon>
        <taxon>Bacillati</taxon>
        <taxon>Actinomycetota</taxon>
        <taxon>Actinomycetes</taxon>
        <taxon>Mycobacteriales</taxon>
        <taxon>Mycobacteriaceae</taxon>
        <taxon>Mycolicibacter</taxon>
    </lineage>
</organism>
<dbReference type="Proteomes" id="UP000093759">
    <property type="component" value="Unassembled WGS sequence"/>
</dbReference>
<dbReference type="Pfam" id="PF05305">
    <property type="entry name" value="DUF732"/>
    <property type="match status" value="1"/>
</dbReference>
<feature type="signal peptide" evidence="1">
    <location>
        <begin position="1"/>
        <end position="26"/>
    </location>
</feature>
<dbReference type="AlphaFoldDB" id="A0A1A3U387"/>
<sequence>MLGSMKRLLLLAGLSAMVGLAAPAHAAPTGIDGQFLATLTGAGLSHSANDQATVSAGHAVCQLMDAGLSPMDTVVAVQATNPGFTIQKAGEFAAISTAHYCPEHM</sequence>
<reference evidence="4" key="1">
    <citation type="submission" date="2016-06" db="EMBL/GenBank/DDBJ databases">
        <authorList>
            <person name="Sutton G."/>
            <person name="Brinkac L."/>
            <person name="Sanka R."/>
            <person name="Adams M."/>
            <person name="Lau E."/>
            <person name="Garcia-Basteiro A."/>
            <person name="Lopez-Varela E."/>
            <person name="Palencia S."/>
        </authorList>
    </citation>
    <scope>NUCLEOTIDE SEQUENCE [LARGE SCALE GENOMIC DNA]</scope>
    <source>
        <strain evidence="4">1274684.2</strain>
    </source>
</reference>
<proteinExistence type="predicted"/>
<feature type="domain" description="DUF732" evidence="2">
    <location>
        <begin position="32"/>
        <end position="103"/>
    </location>
</feature>
<comment type="caution">
    <text evidence="3">The sequence shown here is derived from an EMBL/GenBank/DDBJ whole genome shotgun (WGS) entry which is preliminary data.</text>
</comment>
<protein>
    <recommendedName>
        <fullName evidence="2">DUF732 domain-containing protein</fullName>
    </recommendedName>
</protein>
<accession>A0A1A3U387</accession>
<evidence type="ECO:0000313" key="3">
    <source>
        <dbReference type="EMBL" id="OBK89363.1"/>
    </source>
</evidence>
<evidence type="ECO:0000313" key="4">
    <source>
        <dbReference type="Proteomes" id="UP000093759"/>
    </source>
</evidence>